<dbReference type="EMBL" id="JABFDB010000028">
    <property type="protein sequence ID" value="NYZ23590.1"/>
    <property type="molecule type" value="Genomic_DNA"/>
</dbReference>
<sequence length="173" mass="20047">MAAMVYVFAGMVGFVALVVSMVHAIKRLKETEATMTKIESRRQAQVERIKRAARGTLGQARELAAMRRRKTAIEIACQEIEERLNATRALDRRLFVLDDRRSEAEQGWIVRIAHPDYAHKVNAKLERTALESWRRGRRFLVWAADEKRAHEKVHARFPENKGFTLQSTERYEG</sequence>
<keyword evidence="4" id="KW-1185">Reference proteome</keyword>
<name>A0ABX2TIK4_9PROT</name>
<feature type="transmembrane region" description="Helical" evidence="2">
    <location>
        <begin position="6"/>
        <end position="25"/>
    </location>
</feature>
<evidence type="ECO:0000256" key="2">
    <source>
        <dbReference type="SAM" id="Phobius"/>
    </source>
</evidence>
<accession>A0ABX2TIK4</accession>
<evidence type="ECO:0000256" key="1">
    <source>
        <dbReference type="SAM" id="Coils"/>
    </source>
</evidence>
<dbReference type="Proteomes" id="UP000584642">
    <property type="component" value="Unassembled WGS sequence"/>
</dbReference>
<reference evidence="3 4" key="1">
    <citation type="submission" date="2020-05" db="EMBL/GenBank/DDBJ databases">
        <title>Azospirillum oleiclasticum sp. nov, a nitrogen-fixing and heavy crude oil-emulsifying bacterium isolated from the crude oil of Yumen Oilfield.</title>
        <authorList>
            <person name="Wu D."/>
            <person name="Cai M."/>
            <person name="Zhang X."/>
        </authorList>
    </citation>
    <scope>NUCLEOTIDE SEQUENCE [LARGE SCALE GENOMIC DNA]</scope>
    <source>
        <strain evidence="3 4">ROY-1-1-2</strain>
    </source>
</reference>
<organism evidence="3 4">
    <name type="scientific">Azospirillum oleiclasticum</name>
    <dbReference type="NCBI Taxonomy" id="2735135"/>
    <lineage>
        <taxon>Bacteria</taxon>
        <taxon>Pseudomonadati</taxon>
        <taxon>Pseudomonadota</taxon>
        <taxon>Alphaproteobacteria</taxon>
        <taxon>Rhodospirillales</taxon>
        <taxon>Azospirillaceae</taxon>
        <taxon>Azospirillum</taxon>
    </lineage>
</organism>
<feature type="coiled-coil region" evidence="1">
    <location>
        <begin position="28"/>
        <end position="83"/>
    </location>
</feature>
<keyword evidence="2" id="KW-0812">Transmembrane</keyword>
<gene>
    <name evidence="3" type="ORF">HND93_28155</name>
</gene>
<evidence type="ECO:0000313" key="4">
    <source>
        <dbReference type="Proteomes" id="UP000584642"/>
    </source>
</evidence>
<keyword evidence="1" id="KW-0175">Coiled coil</keyword>
<proteinExistence type="predicted"/>
<keyword evidence="2" id="KW-0472">Membrane</keyword>
<protein>
    <submittedName>
        <fullName evidence="3">Uncharacterized protein</fullName>
    </submittedName>
</protein>
<comment type="caution">
    <text evidence="3">The sequence shown here is derived from an EMBL/GenBank/DDBJ whole genome shotgun (WGS) entry which is preliminary data.</text>
</comment>
<keyword evidence="2" id="KW-1133">Transmembrane helix</keyword>
<evidence type="ECO:0000313" key="3">
    <source>
        <dbReference type="EMBL" id="NYZ23590.1"/>
    </source>
</evidence>